<reference evidence="1 2" key="1">
    <citation type="submission" date="2021-06" db="EMBL/GenBank/DDBJ databases">
        <title>Caerostris extrusa draft genome.</title>
        <authorList>
            <person name="Kono N."/>
            <person name="Arakawa K."/>
        </authorList>
    </citation>
    <scope>NUCLEOTIDE SEQUENCE [LARGE SCALE GENOMIC DNA]</scope>
</reference>
<evidence type="ECO:0000313" key="2">
    <source>
        <dbReference type="Proteomes" id="UP001054945"/>
    </source>
</evidence>
<gene>
    <name evidence="1" type="ORF">CEXT_161941</name>
</gene>
<comment type="caution">
    <text evidence="1">The sequence shown here is derived from an EMBL/GenBank/DDBJ whole genome shotgun (WGS) entry which is preliminary data.</text>
</comment>
<proteinExistence type="predicted"/>
<dbReference type="EMBL" id="BPLR01021201">
    <property type="protein sequence ID" value="GIX87062.1"/>
    <property type="molecule type" value="Genomic_DNA"/>
</dbReference>
<accession>A0AAV4NQI8</accession>
<keyword evidence="2" id="KW-1185">Reference proteome</keyword>
<dbReference type="AlphaFoldDB" id="A0AAV4NQI8"/>
<dbReference type="Proteomes" id="UP001054945">
    <property type="component" value="Unassembled WGS sequence"/>
</dbReference>
<name>A0AAV4NQI8_CAEEX</name>
<sequence>MKKNGLTINDTLNPFRCSYSAILSIGMSLELKMGLRLSAKYPMAIHCSLQCEQEILEQKFVLQAGQQEVITEYGIAMQDVW</sequence>
<protein>
    <submittedName>
        <fullName evidence="1">Uncharacterized protein</fullName>
    </submittedName>
</protein>
<organism evidence="1 2">
    <name type="scientific">Caerostris extrusa</name>
    <name type="common">Bark spider</name>
    <name type="synonym">Caerostris bankana</name>
    <dbReference type="NCBI Taxonomy" id="172846"/>
    <lineage>
        <taxon>Eukaryota</taxon>
        <taxon>Metazoa</taxon>
        <taxon>Ecdysozoa</taxon>
        <taxon>Arthropoda</taxon>
        <taxon>Chelicerata</taxon>
        <taxon>Arachnida</taxon>
        <taxon>Araneae</taxon>
        <taxon>Araneomorphae</taxon>
        <taxon>Entelegynae</taxon>
        <taxon>Araneoidea</taxon>
        <taxon>Araneidae</taxon>
        <taxon>Caerostris</taxon>
    </lineage>
</organism>
<evidence type="ECO:0000313" key="1">
    <source>
        <dbReference type="EMBL" id="GIX87062.1"/>
    </source>
</evidence>